<evidence type="ECO:0000313" key="2">
    <source>
        <dbReference type="EMBL" id="GEN24531.1"/>
    </source>
</evidence>
<reference evidence="3 4" key="1">
    <citation type="submission" date="2016-11" db="EMBL/GenBank/DDBJ databases">
        <authorList>
            <person name="Jaros S."/>
            <person name="Januszkiewicz K."/>
            <person name="Wedrychowicz H."/>
        </authorList>
    </citation>
    <scope>NUCLEOTIDE SEQUENCE [LARGE SCALE GENOMIC DNA]</scope>
    <source>
        <strain evidence="3 4">DSM 4740</strain>
    </source>
</reference>
<dbReference type="OrthoDB" id="6174499at2"/>
<keyword evidence="1" id="KW-0812">Transmembrane</keyword>
<proteinExistence type="predicted"/>
<evidence type="ECO:0000256" key="1">
    <source>
        <dbReference type="SAM" id="Phobius"/>
    </source>
</evidence>
<dbReference type="RefSeq" id="WP_073436272.1">
    <property type="nucleotide sequence ID" value="NZ_BJXU01000094.1"/>
</dbReference>
<dbReference type="Proteomes" id="UP000321726">
    <property type="component" value="Unassembled WGS sequence"/>
</dbReference>
<evidence type="ECO:0000313" key="5">
    <source>
        <dbReference type="Proteomes" id="UP000321726"/>
    </source>
</evidence>
<sequence>MSHPKDSHDRQLDELKSELVRFIEARSTAAPQSREAGSLRTNTLTEQELERFTEHLAARRKARHAAALNNLLDLADRAGTTVGSLSLIALFFADKTTDTLLVASTSKPLWGAILGFLLAVVASWCKAPLTWRNN</sequence>
<dbReference type="STRING" id="44933.SAMN05660971_03256"/>
<evidence type="ECO:0000313" key="4">
    <source>
        <dbReference type="Proteomes" id="UP000184123"/>
    </source>
</evidence>
<keyword evidence="1" id="KW-0472">Membrane</keyword>
<dbReference type="AlphaFoldDB" id="A0A1M7JP97"/>
<keyword evidence="1" id="KW-1133">Transmembrane helix</keyword>
<evidence type="ECO:0000313" key="3">
    <source>
        <dbReference type="EMBL" id="SHM54838.1"/>
    </source>
</evidence>
<name>A0A1M7JP97_9GAMM</name>
<feature type="transmembrane region" description="Helical" evidence="1">
    <location>
        <begin position="109"/>
        <end position="129"/>
    </location>
</feature>
<reference evidence="2 5" key="2">
    <citation type="submission" date="2019-07" db="EMBL/GenBank/DDBJ databases">
        <title>Whole genome shotgun sequence of Halomonas cupida NBRC 102219.</title>
        <authorList>
            <person name="Hosoyama A."/>
            <person name="Uohara A."/>
            <person name="Ohji S."/>
            <person name="Ichikawa N."/>
        </authorList>
    </citation>
    <scope>NUCLEOTIDE SEQUENCE [LARGE SCALE GENOMIC DNA]</scope>
    <source>
        <strain evidence="2 5">NBRC 102219</strain>
    </source>
</reference>
<gene>
    <name evidence="2" type="ORF">HCU01_24800</name>
    <name evidence="3" type="ORF">SAMN05660971_03256</name>
</gene>
<dbReference type="Proteomes" id="UP000184123">
    <property type="component" value="Unassembled WGS sequence"/>
</dbReference>
<dbReference type="EMBL" id="BJXU01000094">
    <property type="protein sequence ID" value="GEN24531.1"/>
    <property type="molecule type" value="Genomic_DNA"/>
</dbReference>
<keyword evidence="5" id="KW-1185">Reference proteome</keyword>
<protein>
    <submittedName>
        <fullName evidence="3">Uncharacterized protein</fullName>
    </submittedName>
</protein>
<organism evidence="3 4">
    <name type="scientific">Halomonas cupida</name>
    <dbReference type="NCBI Taxonomy" id="44933"/>
    <lineage>
        <taxon>Bacteria</taxon>
        <taxon>Pseudomonadati</taxon>
        <taxon>Pseudomonadota</taxon>
        <taxon>Gammaproteobacteria</taxon>
        <taxon>Oceanospirillales</taxon>
        <taxon>Halomonadaceae</taxon>
        <taxon>Halomonas</taxon>
    </lineage>
</organism>
<accession>A0A1M7JP97</accession>
<dbReference type="EMBL" id="FRCA01000009">
    <property type="protein sequence ID" value="SHM54838.1"/>
    <property type="molecule type" value="Genomic_DNA"/>
</dbReference>